<gene>
    <name evidence="2" type="ORF">G5I_10877</name>
</gene>
<feature type="region of interest" description="Disordered" evidence="1">
    <location>
        <begin position="1"/>
        <end position="28"/>
    </location>
</feature>
<keyword evidence="3" id="KW-1185">Reference proteome</keyword>
<name>F4WY32_ACREC</name>
<evidence type="ECO:0000313" key="2">
    <source>
        <dbReference type="EMBL" id="EGI60957.1"/>
    </source>
</evidence>
<protein>
    <submittedName>
        <fullName evidence="2">Uncharacterized protein</fullName>
    </submittedName>
</protein>
<feature type="region of interest" description="Disordered" evidence="1">
    <location>
        <begin position="277"/>
        <end position="297"/>
    </location>
</feature>
<organism evidence="3">
    <name type="scientific">Acromyrmex echinatior</name>
    <name type="common">Panamanian leafcutter ant</name>
    <name type="synonym">Acromyrmex octospinosus echinatior</name>
    <dbReference type="NCBI Taxonomy" id="103372"/>
    <lineage>
        <taxon>Eukaryota</taxon>
        <taxon>Metazoa</taxon>
        <taxon>Ecdysozoa</taxon>
        <taxon>Arthropoda</taxon>
        <taxon>Hexapoda</taxon>
        <taxon>Insecta</taxon>
        <taxon>Pterygota</taxon>
        <taxon>Neoptera</taxon>
        <taxon>Endopterygota</taxon>
        <taxon>Hymenoptera</taxon>
        <taxon>Apocrita</taxon>
        <taxon>Aculeata</taxon>
        <taxon>Formicoidea</taxon>
        <taxon>Formicidae</taxon>
        <taxon>Myrmicinae</taxon>
        <taxon>Acromyrmex</taxon>
    </lineage>
</organism>
<dbReference type="EMBL" id="GL888434">
    <property type="protein sequence ID" value="EGI60957.1"/>
    <property type="molecule type" value="Genomic_DNA"/>
</dbReference>
<accession>F4WY32</accession>
<dbReference type="InParanoid" id="F4WY32"/>
<dbReference type="AlphaFoldDB" id="F4WY32"/>
<dbReference type="Proteomes" id="UP000007755">
    <property type="component" value="Unassembled WGS sequence"/>
</dbReference>
<proteinExistence type="predicted"/>
<sequence length="318" mass="36004">MEHPEKSIRSFNHPGRSGGLANPNNGTRPDDAHDHLAAIIGIPLYNKKQYRVFSVVLSGEGSVFPDLTPSITVILAFCYDKTQAVLFILSRAELGLTANNFEDSIALHHLARDLRFAHASDTPASGDKAFMTNGTDNRNSEKEREGARECACPRFYHPRKAYKLTPLRPKERLTTTPGLCDSRSIYSKLTGDAARLREVSCWIYLGFEPTTLELSTEVATKFPGEISKNPSLVTRVEKDALEALWRATRRSESCGKKMREEERVKEGEKEKLLNAQINSQRRTNGEPYDKPKRKSLQNKWKVVKRSEWRKDLICLDNN</sequence>
<evidence type="ECO:0000313" key="3">
    <source>
        <dbReference type="Proteomes" id="UP000007755"/>
    </source>
</evidence>
<evidence type="ECO:0000256" key="1">
    <source>
        <dbReference type="SAM" id="MobiDB-lite"/>
    </source>
</evidence>
<reference evidence="2" key="1">
    <citation type="submission" date="2011-02" db="EMBL/GenBank/DDBJ databases">
        <title>The genome of the leaf-cutting ant Acromyrmex echinatior suggests key adaptations to social evolution and fungus farming.</title>
        <authorList>
            <person name="Nygaard S."/>
            <person name="Zhang G."/>
        </authorList>
    </citation>
    <scope>NUCLEOTIDE SEQUENCE</scope>
</reference>